<evidence type="ECO:0000313" key="3">
    <source>
        <dbReference type="Proteomes" id="UP001165427"/>
    </source>
</evidence>
<feature type="transmembrane region" description="Helical" evidence="1">
    <location>
        <begin position="109"/>
        <end position="130"/>
    </location>
</feature>
<keyword evidence="1" id="KW-0812">Transmembrane</keyword>
<dbReference type="EMBL" id="JALJRB010000051">
    <property type="protein sequence ID" value="MCJ8503144.1"/>
    <property type="molecule type" value="Genomic_DNA"/>
</dbReference>
<keyword evidence="1" id="KW-1133">Transmembrane helix</keyword>
<protein>
    <submittedName>
        <fullName evidence="2">Uncharacterized protein</fullName>
    </submittedName>
</protein>
<dbReference type="AlphaFoldDB" id="A0AA41UL88"/>
<dbReference type="Proteomes" id="UP001165427">
    <property type="component" value="Unassembled WGS sequence"/>
</dbReference>
<reference evidence="2" key="1">
    <citation type="submission" date="2022-04" db="EMBL/GenBank/DDBJ databases">
        <title>Desulfatitalea alkaliphila sp. nov., a novel anaerobic sulfate-reducing bacterium isolated from terrestrial mud volcano, Taman Peninsula, Russia.</title>
        <authorList>
            <person name="Khomyakova M.A."/>
            <person name="Merkel A.Y."/>
            <person name="Slobodkin A.I."/>
        </authorList>
    </citation>
    <scope>NUCLEOTIDE SEQUENCE</scope>
    <source>
        <strain evidence="2">M08but</strain>
    </source>
</reference>
<name>A0AA41UL88_9BACT</name>
<proteinExistence type="predicted"/>
<keyword evidence="1" id="KW-0472">Membrane</keyword>
<gene>
    <name evidence="2" type="ORF">MRX98_21405</name>
</gene>
<evidence type="ECO:0000256" key="1">
    <source>
        <dbReference type="SAM" id="Phobius"/>
    </source>
</evidence>
<comment type="caution">
    <text evidence="2">The sequence shown here is derived from an EMBL/GenBank/DDBJ whole genome shotgun (WGS) entry which is preliminary data.</text>
</comment>
<keyword evidence="3" id="KW-1185">Reference proteome</keyword>
<organism evidence="2 3">
    <name type="scientific">Desulfatitalea alkaliphila</name>
    <dbReference type="NCBI Taxonomy" id="2929485"/>
    <lineage>
        <taxon>Bacteria</taxon>
        <taxon>Pseudomonadati</taxon>
        <taxon>Thermodesulfobacteriota</taxon>
        <taxon>Desulfobacteria</taxon>
        <taxon>Desulfobacterales</taxon>
        <taxon>Desulfosarcinaceae</taxon>
        <taxon>Desulfatitalea</taxon>
    </lineage>
</organism>
<accession>A0AA41UL88</accession>
<evidence type="ECO:0000313" key="2">
    <source>
        <dbReference type="EMBL" id="MCJ8503144.1"/>
    </source>
</evidence>
<feature type="non-terminal residue" evidence="2">
    <location>
        <position position="1"/>
    </location>
</feature>
<sequence length="146" mass="16258">HGMPCPYEGPALAIGIHFVRQASIGCIHLHWQRWPSDAHRLVKPDCGNRIDLGPIGFLVYNTPIAFSRIQTDGRMRTRLLNVDGIASSREPYRERQGISAPHSEKYKTILAAALIVAYTLTGFVLLPLLIGHYVPGMLGDRPCNHH</sequence>
<dbReference type="RefSeq" id="WP_246915073.1">
    <property type="nucleotide sequence ID" value="NZ_JALJRB010000051.1"/>
</dbReference>